<keyword evidence="4" id="KW-1185">Reference proteome</keyword>
<keyword evidence="2" id="KW-0812">Transmembrane</keyword>
<feature type="transmembrane region" description="Helical" evidence="2">
    <location>
        <begin position="284"/>
        <end position="302"/>
    </location>
</feature>
<dbReference type="GO" id="GO:0047874">
    <property type="term" value="F:dolichyldiphosphatase activity"/>
    <property type="evidence" value="ECO:0007669"/>
    <property type="project" value="TreeGrafter"/>
</dbReference>
<reference evidence="3" key="2">
    <citation type="submission" date="2021-03" db="UniProtKB">
        <authorList>
            <consortium name="EnsemblPlants"/>
        </authorList>
    </citation>
    <scope>IDENTIFICATION</scope>
</reference>
<accession>A0A803L6W0</accession>
<dbReference type="AlphaFoldDB" id="A0A803L6W0"/>
<keyword evidence="2" id="KW-1133">Transmembrane helix</keyword>
<dbReference type="PANTHER" id="PTHR11247:SF40">
    <property type="entry name" value="LIPID PHOSPHATE PHOSPHATASE EPSILON 1, CHLOROPLASTIC"/>
    <property type="match status" value="1"/>
</dbReference>
<feature type="transmembrane region" description="Helical" evidence="2">
    <location>
        <begin position="136"/>
        <end position="154"/>
    </location>
</feature>
<dbReference type="Proteomes" id="UP000596660">
    <property type="component" value="Unplaced"/>
</dbReference>
<dbReference type="SUPFAM" id="SSF48317">
    <property type="entry name" value="Acid phosphatase/Vanadium-dependent haloperoxidase"/>
    <property type="match status" value="1"/>
</dbReference>
<dbReference type="GO" id="GO:0006487">
    <property type="term" value="P:protein N-linked glycosylation"/>
    <property type="evidence" value="ECO:0007669"/>
    <property type="project" value="TreeGrafter"/>
</dbReference>
<evidence type="ECO:0000313" key="4">
    <source>
        <dbReference type="Proteomes" id="UP000596660"/>
    </source>
</evidence>
<evidence type="ECO:0008006" key="5">
    <source>
        <dbReference type="Google" id="ProtNLM"/>
    </source>
</evidence>
<evidence type="ECO:0000256" key="1">
    <source>
        <dbReference type="ARBA" id="ARBA00022801"/>
    </source>
</evidence>
<organism evidence="3 4">
    <name type="scientific">Chenopodium quinoa</name>
    <name type="common">Quinoa</name>
    <dbReference type="NCBI Taxonomy" id="63459"/>
    <lineage>
        <taxon>Eukaryota</taxon>
        <taxon>Viridiplantae</taxon>
        <taxon>Streptophyta</taxon>
        <taxon>Embryophyta</taxon>
        <taxon>Tracheophyta</taxon>
        <taxon>Spermatophyta</taxon>
        <taxon>Magnoliopsida</taxon>
        <taxon>eudicotyledons</taxon>
        <taxon>Gunneridae</taxon>
        <taxon>Pentapetalae</taxon>
        <taxon>Caryophyllales</taxon>
        <taxon>Chenopodiaceae</taxon>
        <taxon>Chenopodioideae</taxon>
        <taxon>Atripliceae</taxon>
        <taxon>Chenopodium</taxon>
    </lineage>
</organism>
<sequence length="354" mass="40033">MGEKFIEIPTLKLEHVEKNINVLEHEVSLDGSSKFHSFLFSPEFESTLNRLSKWAITVIFAAVFIWRRDAEAAWVTIGSVVNSLLCIALKRILNQDRPIGNTKSDPGMPSCHGQYIFYAVIYFILSMFQWLGVNEITVIVAVVILAIGSYLSWLRVLQRFHTMNQVLVGAAFGSCFSLAWLWAWNAIVSEAFNSNLWVQVSILVAFAMCCLAFQLYVILKSSKWVIFVIFAVVFLWRRDAGVVWATIGSVLNSLLCVALKRILNQERPTGNMRSDPGIPSSHGQYISYTVMYFILSMFQWLGVNEITVVFAAVTFAFGSCLSRGYGSGILLFLKLSNPMRGFKFVFWWHLQSVA</sequence>
<dbReference type="InterPro" id="IPR036938">
    <property type="entry name" value="PAP2/HPO_sf"/>
</dbReference>
<dbReference type="GO" id="GO:0005789">
    <property type="term" value="C:endoplasmic reticulum membrane"/>
    <property type="evidence" value="ECO:0007669"/>
    <property type="project" value="TreeGrafter"/>
</dbReference>
<feature type="transmembrane region" description="Helical" evidence="2">
    <location>
        <begin position="166"/>
        <end position="184"/>
    </location>
</feature>
<dbReference type="GO" id="GO:0008610">
    <property type="term" value="P:lipid biosynthetic process"/>
    <property type="evidence" value="ECO:0007669"/>
    <property type="project" value="TreeGrafter"/>
</dbReference>
<dbReference type="EnsemblPlants" id="AUR62007599-RA">
    <property type="protein sequence ID" value="AUR62007599-RA:cds"/>
    <property type="gene ID" value="AUR62007599"/>
</dbReference>
<dbReference type="Gramene" id="AUR62007599-RA">
    <property type="protein sequence ID" value="AUR62007599-RA:cds"/>
    <property type="gene ID" value="AUR62007599"/>
</dbReference>
<dbReference type="Gene3D" id="1.20.144.10">
    <property type="entry name" value="Phosphatidic acid phosphatase type 2/haloperoxidase"/>
    <property type="match status" value="1"/>
</dbReference>
<feature type="transmembrane region" description="Helical" evidence="2">
    <location>
        <begin position="113"/>
        <end position="130"/>
    </location>
</feature>
<evidence type="ECO:0000313" key="3">
    <source>
        <dbReference type="EnsemblPlants" id="AUR62007599-RA:cds"/>
    </source>
</evidence>
<feature type="transmembrane region" description="Helical" evidence="2">
    <location>
        <begin position="308"/>
        <end position="333"/>
    </location>
</feature>
<feature type="transmembrane region" description="Helical" evidence="2">
    <location>
        <begin position="243"/>
        <end position="263"/>
    </location>
</feature>
<evidence type="ECO:0000256" key="2">
    <source>
        <dbReference type="SAM" id="Phobius"/>
    </source>
</evidence>
<protein>
    <recommendedName>
        <fullName evidence="5">Phosphatidic acid phosphatase type 2/haloperoxidase domain-containing protein</fullName>
    </recommendedName>
</protein>
<feature type="transmembrane region" description="Helical" evidence="2">
    <location>
        <begin position="196"/>
        <end position="216"/>
    </location>
</feature>
<feature type="transmembrane region" description="Helical" evidence="2">
    <location>
        <begin position="73"/>
        <end position="93"/>
    </location>
</feature>
<name>A0A803L6W0_CHEQI</name>
<dbReference type="PANTHER" id="PTHR11247">
    <property type="entry name" value="PALMITOYL-PROTEIN THIOESTERASE/DOLICHYLDIPHOSPHATASE 1"/>
    <property type="match status" value="1"/>
</dbReference>
<keyword evidence="2" id="KW-0472">Membrane</keyword>
<keyword evidence="1" id="KW-0378">Hydrolase</keyword>
<proteinExistence type="predicted"/>
<reference evidence="3" key="1">
    <citation type="journal article" date="2017" name="Nature">
        <title>The genome of Chenopodium quinoa.</title>
        <authorList>
            <person name="Jarvis D.E."/>
            <person name="Ho Y.S."/>
            <person name="Lightfoot D.J."/>
            <person name="Schmoeckel S.M."/>
            <person name="Li B."/>
            <person name="Borm T.J.A."/>
            <person name="Ohyanagi H."/>
            <person name="Mineta K."/>
            <person name="Michell C.T."/>
            <person name="Saber N."/>
            <person name="Kharbatia N.M."/>
            <person name="Rupper R.R."/>
            <person name="Sharp A.R."/>
            <person name="Dally N."/>
            <person name="Boughton B.A."/>
            <person name="Woo Y.H."/>
            <person name="Gao G."/>
            <person name="Schijlen E.G.W.M."/>
            <person name="Guo X."/>
            <person name="Momin A.A."/>
            <person name="Negrao S."/>
            <person name="Al-Babili S."/>
            <person name="Gehring C."/>
            <person name="Roessner U."/>
            <person name="Jung C."/>
            <person name="Murphy K."/>
            <person name="Arold S.T."/>
            <person name="Gojobori T."/>
            <person name="van der Linden C.G."/>
            <person name="van Loo E.N."/>
            <person name="Jellen E.N."/>
            <person name="Maughan P.J."/>
            <person name="Tester M."/>
        </authorList>
    </citation>
    <scope>NUCLEOTIDE SEQUENCE [LARGE SCALE GENOMIC DNA]</scope>
    <source>
        <strain evidence="3">cv. PI 614886</strain>
    </source>
</reference>